<dbReference type="Pfam" id="PF25372">
    <property type="entry name" value="DUF7885"/>
    <property type="match status" value="1"/>
</dbReference>
<protein>
    <recommendedName>
        <fullName evidence="2">F-box domain-containing protein</fullName>
    </recommendedName>
</protein>
<dbReference type="Proteomes" id="UP000006906">
    <property type="component" value="Chromosome 1"/>
</dbReference>
<comment type="subcellular location">
    <subcellularLocation>
        <location evidence="1">Cytoplasm</location>
        <location evidence="1">Cytoskeleton</location>
        <location evidence="1">Cilium axoneme</location>
    </subcellularLocation>
</comment>
<dbReference type="InterPro" id="IPR057207">
    <property type="entry name" value="FBXL15_LRR"/>
</dbReference>
<evidence type="ECO:0000313" key="3">
    <source>
        <dbReference type="EMBL" id="PNW88853.1"/>
    </source>
</evidence>
<dbReference type="PANTHER" id="PTHR13318:SF105">
    <property type="entry name" value="F-BOX_LRR-REPEAT PROTEIN 3"/>
    <property type="match status" value="1"/>
</dbReference>
<dbReference type="InterPro" id="IPR036047">
    <property type="entry name" value="F-box-like_dom_sf"/>
</dbReference>
<dbReference type="EMBL" id="CM008962">
    <property type="protein sequence ID" value="PNW88853.1"/>
    <property type="molecule type" value="Genomic_DNA"/>
</dbReference>
<dbReference type="InterPro" id="IPR032675">
    <property type="entry name" value="LRR_dom_sf"/>
</dbReference>
<accession>A0A2K3E7U4</accession>
<name>A0A2K3E7U4_CHLRE</name>
<dbReference type="InterPro" id="IPR006553">
    <property type="entry name" value="Leu-rich_rpt_Cys-con_subtyp"/>
</dbReference>
<dbReference type="PROSITE" id="PS50181">
    <property type="entry name" value="FBOX"/>
    <property type="match status" value="1"/>
</dbReference>
<organism evidence="3 4">
    <name type="scientific">Chlamydomonas reinhardtii</name>
    <name type="common">Chlamydomonas smithii</name>
    <dbReference type="NCBI Taxonomy" id="3055"/>
    <lineage>
        <taxon>Eukaryota</taxon>
        <taxon>Viridiplantae</taxon>
        <taxon>Chlorophyta</taxon>
        <taxon>core chlorophytes</taxon>
        <taxon>Chlorophyceae</taxon>
        <taxon>CS clade</taxon>
        <taxon>Chlamydomonadales</taxon>
        <taxon>Chlamydomonadaceae</taxon>
        <taxon>Chlamydomonas</taxon>
    </lineage>
</organism>
<dbReference type="OrthoDB" id="536302at2759"/>
<dbReference type="AlphaFoldDB" id="A0A2K3E7U4"/>
<dbReference type="GO" id="GO:0005737">
    <property type="term" value="C:cytoplasm"/>
    <property type="evidence" value="ECO:0000318"/>
    <property type="project" value="GO_Central"/>
</dbReference>
<feature type="domain" description="F-box" evidence="2">
    <location>
        <begin position="14"/>
        <end position="67"/>
    </location>
</feature>
<keyword evidence="4" id="KW-1185">Reference proteome</keyword>
<dbReference type="KEGG" id="cre:CHLRE_01g047650v5"/>
<dbReference type="Pfam" id="PF00646">
    <property type="entry name" value="F-box"/>
    <property type="match status" value="1"/>
</dbReference>
<dbReference type="GeneID" id="5715688"/>
<proteinExistence type="predicted"/>
<evidence type="ECO:0000313" key="4">
    <source>
        <dbReference type="Proteomes" id="UP000006906"/>
    </source>
</evidence>
<sequence>MDIEHVPLGPGEQPLPLLQLPSLCLTRIMHLLPFQSCLLLSVVCRELRDLVQREILRGVRSLAFDNLPGTHVGEALAWTFRSSNAPHLPFLRSVSASGSAALQPLLAAAASQAAVLRQLTSLQLDCVKQLQETQLEAILTACPNLEVLSLPRCGRLGDAAAQAVGRLLPRLRVANCSDWSALGDGGVAALALGCSGLEDVALDGCLRVGSESLALLARVCPRLRRLSISKSYAVTDSALEALGVAAAAAAVAAGGIGSSGAGAAGCGIQELLLRQCPRVSLVGLLGRCRALTSLDLSGCPRVETSALRSMLAGCGGGLTSLQLNGCVGVGGEALVGLGAACPRLARLNLRGLTLQDCHLRDLAADCSTLQSLSLAWCTKITDAGLAPLVERNPGLQDLDMEALYLCSDALLGRLAAAAPRLDRLCIRMCHRLSAAAIVDLVRATRMSALLVSGIMDEAGTLDLVARVKAARPGCTMHW</sequence>
<dbReference type="Gramene" id="PNW88853">
    <property type="protein sequence ID" value="PNW88853"/>
    <property type="gene ID" value="CHLRE_01g047650v5"/>
</dbReference>
<dbReference type="InParanoid" id="A0A2K3E7U4"/>
<dbReference type="PANTHER" id="PTHR13318">
    <property type="entry name" value="PARTNER OF PAIRED, ISOFORM B-RELATED"/>
    <property type="match status" value="1"/>
</dbReference>
<gene>
    <name evidence="3" type="ORF">CHLRE_01g047650v5</name>
</gene>
<dbReference type="OMA" id="GHLWCLR"/>
<evidence type="ECO:0000259" key="2">
    <source>
        <dbReference type="PROSITE" id="PS50181"/>
    </source>
</evidence>
<dbReference type="RefSeq" id="XP_042928825.1">
    <property type="nucleotide sequence ID" value="XM_043058911.1"/>
</dbReference>
<dbReference type="SUPFAM" id="SSF52047">
    <property type="entry name" value="RNI-like"/>
    <property type="match status" value="2"/>
</dbReference>
<reference evidence="3 4" key="1">
    <citation type="journal article" date="2007" name="Science">
        <title>The Chlamydomonas genome reveals the evolution of key animal and plant functions.</title>
        <authorList>
            <person name="Merchant S.S."/>
            <person name="Prochnik S.E."/>
            <person name="Vallon O."/>
            <person name="Harris E.H."/>
            <person name="Karpowicz S.J."/>
            <person name="Witman G.B."/>
            <person name="Terry A."/>
            <person name="Salamov A."/>
            <person name="Fritz-Laylin L.K."/>
            <person name="Marechal-Drouard L."/>
            <person name="Marshall W.F."/>
            <person name="Qu L.H."/>
            <person name="Nelson D.R."/>
            <person name="Sanderfoot A.A."/>
            <person name="Spalding M.H."/>
            <person name="Kapitonov V.V."/>
            <person name="Ren Q."/>
            <person name="Ferris P."/>
            <person name="Lindquist E."/>
            <person name="Shapiro H."/>
            <person name="Lucas S.M."/>
            <person name="Grimwood J."/>
            <person name="Schmutz J."/>
            <person name="Cardol P."/>
            <person name="Cerutti H."/>
            <person name="Chanfreau G."/>
            <person name="Chen C.L."/>
            <person name="Cognat V."/>
            <person name="Croft M.T."/>
            <person name="Dent R."/>
            <person name="Dutcher S."/>
            <person name="Fernandez E."/>
            <person name="Fukuzawa H."/>
            <person name="Gonzalez-Ballester D."/>
            <person name="Gonzalez-Halphen D."/>
            <person name="Hallmann A."/>
            <person name="Hanikenne M."/>
            <person name="Hippler M."/>
            <person name="Inwood W."/>
            <person name="Jabbari K."/>
            <person name="Kalanon M."/>
            <person name="Kuras R."/>
            <person name="Lefebvre P.A."/>
            <person name="Lemaire S.D."/>
            <person name="Lobanov A.V."/>
            <person name="Lohr M."/>
            <person name="Manuell A."/>
            <person name="Meier I."/>
            <person name="Mets L."/>
            <person name="Mittag M."/>
            <person name="Mittelmeier T."/>
            <person name="Moroney J.V."/>
            <person name="Moseley J."/>
            <person name="Napoli C."/>
            <person name="Nedelcu A.M."/>
            <person name="Niyogi K."/>
            <person name="Novoselov S.V."/>
            <person name="Paulsen I.T."/>
            <person name="Pazour G."/>
            <person name="Purton S."/>
            <person name="Ral J.P."/>
            <person name="Riano-Pachon D.M."/>
            <person name="Riekhof W."/>
            <person name="Rymarquis L."/>
            <person name="Schroda M."/>
            <person name="Stern D."/>
            <person name="Umen J."/>
            <person name="Willows R."/>
            <person name="Wilson N."/>
            <person name="Zimmer S.L."/>
            <person name="Allmer J."/>
            <person name="Balk J."/>
            <person name="Bisova K."/>
            <person name="Chen C.J."/>
            <person name="Elias M."/>
            <person name="Gendler K."/>
            <person name="Hauser C."/>
            <person name="Lamb M.R."/>
            <person name="Ledford H."/>
            <person name="Long J.C."/>
            <person name="Minagawa J."/>
            <person name="Page M.D."/>
            <person name="Pan J."/>
            <person name="Pootakham W."/>
            <person name="Roje S."/>
            <person name="Rose A."/>
            <person name="Stahlberg E."/>
            <person name="Terauchi A.M."/>
            <person name="Yang P."/>
            <person name="Ball S."/>
            <person name="Bowler C."/>
            <person name="Dieckmann C.L."/>
            <person name="Gladyshev V.N."/>
            <person name="Green P."/>
            <person name="Jorgensen R."/>
            <person name="Mayfield S."/>
            <person name="Mueller-Roeber B."/>
            <person name="Rajamani S."/>
            <person name="Sayre R.T."/>
            <person name="Brokstein P."/>
            <person name="Dubchak I."/>
            <person name="Goodstein D."/>
            <person name="Hornick L."/>
            <person name="Huang Y.W."/>
            <person name="Jhaveri J."/>
            <person name="Luo Y."/>
            <person name="Martinez D."/>
            <person name="Ngau W.C."/>
            <person name="Otillar B."/>
            <person name="Poliakov A."/>
            <person name="Porter A."/>
            <person name="Szajkowski L."/>
            <person name="Werner G."/>
            <person name="Zhou K."/>
            <person name="Grigoriev I.V."/>
            <person name="Rokhsar D.S."/>
            <person name="Grossman A.R."/>
        </authorList>
    </citation>
    <scope>NUCLEOTIDE SEQUENCE [LARGE SCALE GENOMIC DNA]</scope>
    <source>
        <strain evidence="4">CC-503</strain>
    </source>
</reference>
<dbReference type="ExpressionAtlas" id="A0A2K3E7U4">
    <property type="expression patterns" value="baseline and differential"/>
</dbReference>
<dbReference type="SMART" id="SM00367">
    <property type="entry name" value="LRR_CC"/>
    <property type="match status" value="8"/>
</dbReference>
<dbReference type="InterPro" id="IPR001810">
    <property type="entry name" value="F-box_dom"/>
</dbReference>
<dbReference type="Gene3D" id="3.80.10.10">
    <property type="entry name" value="Ribonuclease Inhibitor"/>
    <property type="match status" value="2"/>
</dbReference>
<evidence type="ECO:0000256" key="1">
    <source>
        <dbReference type="ARBA" id="ARBA00004430"/>
    </source>
</evidence>
<dbReference type="SUPFAM" id="SSF81383">
    <property type="entry name" value="F-box domain"/>
    <property type="match status" value="1"/>
</dbReference>
<dbReference type="FunFam" id="3.80.10.10:FF:002222">
    <property type="entry name" value="Predicted protein"/>
    <property type="match status" value="1"/>
</dbReference>
<dbReference type="GO" id="GO:0005930">
    <property type="term" value="C:axoneme"/>
    <property type="evidence" value="ECO:0007669"/>
    <property type="project" value="UniProtKB-SubCell"/>
</dbReference>